<dbReference type="EMBL" id="FN649727">
    <property type="protein sequence ID" value="CBJ25649.1"/>
    <property type="molecule type" value="Genomic_DNA"/>
</dbReference>
<evidence type="ECO:0000256" key="5">
    <source>
        <dbReference type="ARBA" id="ARBA00022898"/>
    </source>
</evidence>
<dbReference type="Pfam" id="PF00291">
    <property type="entry name" value="PALP"/>
    <property type="match status" value="1"/>
</dbReference>
<evidence type="ECO:0000256" key="7">
    <source>
        <dbReference type="SAM" id="SignalP"/>
    </source>
</evidence>
<dbReference type="EC" id="2.5.1.47" evidence="9"/>
<feature type="domain" description="Tryptophan synthase beta chain-like PALP" evidence="8">
    <location>
        <begin position="78"/>
        <end position="381"/>
    </location>
</feature>
<evidence type="ECO:0000256" key="3">
    <source>
        <dbReference type="ARBA" id="ARBA00022605"/>
    </source>
</evidence>
<dbReference type="FunFam" id="3.40.50.1100:FF:000016">
    <property type="entry name" value="Cysteine synthase A"/>
    <property type="match status" value="1"/>
</dbReference>
<reference evidence="9 10" key="1">
    <citation type="journal article" date="2010" name="Nature">
        <title>The Ectocarpus genome and the independent evolution of multicellularity in brown algae.</title>
        <authorList>
            <person name="Cock J.M."/>
            <person name="Sterck L."/>
            <person name="Rouze P."/>
            <person name="Scornet D."/>
            <person name="Allen A.E."/>
            <person name="Amoutzias G."/>
            <person name="Anthouard V."/>
            <person name="Artiguenave F."/>
            <person name="Aury J.M."/>
            <person name="Badger J.H."/>
            <person name="Beszteri B."/>
            <person name="Billiau K."/>
            <person name="Bonnet E."/>
            <person name="Bothwell J.H."/>
            <person name="Bowler C."/>
            <person name="Boyen C."/>
            <person name="Brownlee C."/>
            <person name="Carrano C.J."/>
            <person name="Charrier B."/>
            <person name="Cho G.Y."/>
            <person name="Coelho S.M."/>
            <person name="Collen J."/>
            <person name="Corre E."/>
            <person name="Da Silva C."/>
            <person name="Delage L."/>
            <person name="Delaroque N."/>
            <person name="Dittami S.M."/>
            <person name="Doulbeau S."/>
            <person name="Elias M."/>
            <person name="Farnham G."/>
            <person name="Gachon C.M."/>
            <person name="Gschloessl B."/>
            <person name="Heesch S."/>
            <person name="Jabbari K."/>
            <person name="Jubin C."/>
            <person name="Kawai H."/>
            <person name="Kimura K."/>
            <person name="Kloareg B."/>
            <person name="Kupper F.C."/>
            <person name="Lang D."/>
            <person name="Le Bail A."/>
            <person name="Leblanc C."/>
            <person name="Lerouge P."/>
            <person name="Lohr M."/>
            <person name="Lopez P.J."/>
            <person name="Martens C."/>
            <person name="Maumus F."/>
            <person name="Michel G."/>
            <person name="Miranda-Saavedra D."/>
            <person name="Morales J."/>
            <person name="Moreau H."/>
            <person name="Motomura T."/>
            <person name="Nagasato C."/>
            <person name="Napoli C.A."/>
            <person name="Nelson D.R."/>
            <person name="Nyvall-Collen P."/>
            <person name="Peters A.F."/>
            <person name="Pommier C."/>
            <person name="Potin P."/>
            <person name="Poulain J."/>
            <person name="Quesneville H."/>
            <person name="Read B."/>
            <person name="Rensing S.A."/>
            <person name="Ritter A."/>
            <person name="Rousvoal S."/>
            <person name="Samanta M."/>
            <person name="Samson G."/>
            <person name="Schroeder D.C."/>
            <person name="Segurens B."/>
            <person name="Strittmatter M."/>
            <person name="Tonon T."/>
            <person name="Tregear J.W."/>
            <person name="Valentin K."/>
            <person name="von Dassow P."/>
            <person name="Yamagishi T."/>
            <person name="Van de Peer Y."/>
            <person name="Wincker P."/>
        </authorList>
    </citation>
    <scope>NUCLEOTIDE SEQUENCE [LARGE SCALE GENOMIC DNA]</scope>
    <source>
        <strain evidence="10">Ec32 / CCAP1310/4</strain>
    </source>
</reference>
<dbReference type="AlphaFoldDB" id="D7G6V6"/>
<dbReference type="Gene3D" id="3.40.50.1100">
    <property type="match status" value="2"/>
</dbReference>
<dbReference type="OrthoDB" id="10259545at2759"/>
<evidence type="ECO:0000256" key="4">
    <source>
        <dbReference type="ARBA" id="ARBA00022679"/>
    </source>
</evidence>
<dbReference type="eggNOG" id="KOG1481">
    <property type="taxonomic scope" value="Eukaryota"/>
</dbReference>
<dbReference type="CDD" id="cd01561">
    <property type="entry name" value="CBS_like"/>
    <property type="match status" value="1"/>
</dbReference>
<dbReference type="InterPro" id="IPR036052">
    <property type="entry name" value="TrpB-like_PALP_sf"/>
</dbReference>
<keyword evidence="7" id="KW-0732">Signal</keyword>
<name>D7G6V6_ECTSI</name>
<dbReference type="OMA" id="WMADYGF"/>
<evidence type="ECO:0000259" key="8">
    <source>
        <dbReference type="Pfam" id="PF00291"/>
    </source>
</evidence>
<proteinExistence type="inferred from homology"/>
<evidence type="ECO:0000256" key="6">
    <source>
        <dbReference type="ARBA" id="ARBA00023192"/>
    </source>
</evidence>
<dbReference type="InterPro" id="IPR001926">
    <property type="entry name" value="TrpB-like_PALP"/>
</dbReference>
<evidence type="ECO:0000313" key="10">
    <source>
        <dbReference type="Proteomes" id="UP000002630"/>
    </source>
</evidence>
<organism evidence="9 10">
    <name type="scientific">Ectocarpus siliculosus</name>
    <name type="common">Brown alga</name>
    <name type="synonym">Conferva siliculosa</name>
    <dbReference type="NCBI Taxonomy" id="2880"/>
    <lineage>
        <taxon>Eukaryota</taxon>
        <taxon>Sar</taxon>
        <taxon>Stramenopiles</taxon>
        <taxon>Ochrophyta</taxon>
        <taxon>PX clade</taxon>
        <taxon>Phaeophyceae</taxon>
        <taxon>Ectocarpales</taxon>
        <taxon>Ectocarpaceae</taxon>
        <taxon>Ectocarpus</taxon>
    </lineage>
</organism>
<gene>
    <name evidence="9" type="primary">CYS</name>
    <name evidence="9" type="ORF">Esi_0008_0039</name>
</gene>
<evidence type="ECO:0000313" key="9">
    <source>
        <dbReference type="EMBL" id="CBJ25649.1"/>
    </source>
</evidence>
<dbReference type="GO" id="GO:0004124">
    <property type="term" value="F:cysteine synthase activity"/>
    <property type="evidence" value="ECO:0007669"/>
    <property type="project" value="UniProtKB-EC"/>
</dbReference>
<dbReference type="Proteomes" id="UP000002630">
    <property type="component" value="Linkage Group LG02"/>
</dbReference>
<sequence length="422" mass="45567">MLTTSRSGTRLAIFVVATTSLAAAAAAAAAVVAQKRPRSNAARQRTRVDCACWRWLKRCFGSLSLAIQPRRPVGGYEGLIGNTPMVQLQSLSAATGCEVLVKVEYLNPGGTSKDRIAASMIKEAEATGELKQGGTVVEGTSGSTGICLASLCRAKGYRCVIVMPDDQAGEKVELLRTFGAEVIQVRTASIANPDHYINVAARLARERPGYVFMDQFETEANLKAHLAHTGPEIWEQTNGRLDAFVMGAGTGGCLAGVSLFLRGKGCPAKVYLVDPPGSALFNRVRHGVCYSPQMSERDVRKHRYDTIAEGIGNDHVTGNFGKAILDDAFRVSDQEAVYMAHYLLKHEGLFVGCSAAMNCVGAVAAARRAGTGKRIVTVLCDSGSRGISRFWNREFIEARGLKWPLPNDETLENLDFIEIRPR</sequence>
<evidence type="ECO:0000256" key="1">
    <source>
        <dbReference type="ARBA" id="ARBA00001933"/>
    </source>
</evidence>
<keyword evidence="3" id="KW-0028">Amino-acid biosynthesis</keyword>
<comment type="cofactor">
    <cofactor evidence="1">
        <name>pyridoxal 5'-phosphate</name>
        <dbReference type="ChEBI" id="CHEBI:597326"/>
    </cofactor>
</comment>
<comment type="similarity">
    <text evidence="2">Belongs to the cysteine synthase/cystathionine beta-synthase family.</text>
</comment>
<keyword evidence="6" id="KW-0198">Cysteine biosynthesis</keyword>
<keyword evidence="5" id="KW-0663">Pyridoxal phosphate</keyword>
<dbReference type="STRING" id="2880.D7G6V6"/>
<dbReference type="InterPro" id="IPR050214">
    <property type="entry name" value="Cys_Synth/Cystath_Beta-Synth"/>
</dbReference>
<dbReference type="SUPFAM" id="SSF53686">
    <property type="entry name" value="Tryptophan synthase beta subunit-like PLP-dependent enzymes"/>
    <property type="match status" value="1"/>
</dbReference>
<dbReference type="InParanoid" id="D7G6V6"/>
<keyword evidence="10" id="KW-1185">Reference proteome</keyword>
<feature type="chain" id="PRO_5003096249" evidence="7">
    <location>
        <begin position="30"/>
        <end position="422"/>
    </location>
</feature>
<keyword evidence="4 9" id="KW-0808">Transferase</keyword>
<protein>
    <submittedName>
        <fullName evidence="9">Cysteine synthase</fullName>
        <ecNumber evidence="9">2.5.1.47</ecNumber>
    </submittedName>
</protein>
<accession>D7G6V6</accession>
<dbReference type="EMBL" id="FN649035">
    <property type="protein sequence ID" value="CBJ25649.1"/>
    <property type="molecule type" value="Genomic_DNA"/>
</dbReference>
<dbReference type="PANTHER" id="PTHR10314">
    <property type="entry name" value="CYSTATHIONINE BETA-SYNTHASE"/>
    <property type="match status" value="1"/>
</dbReference>
<feature type="signal peptide" evidence="7">
    <location>
        <begin position="1"/>
        <end position="29"/>
    </location>
</feature>
<evidence type="ECO:0000256" key="2">
    <source>
        <dbReference type="ARBA" id="ARBA00007103"/>
    </source>
</evidence>